<dbReference type="GO" id="GO:0102710">
    <property type="term" value="F:D-inositol-3-phosphate glycosyltransferase activity"/>
    <property type="evidence" value="ECO:0007669"/>
    <property type="project" value="UniProtKB-EC"/>
</dbReference>
<evidence type="ECO:0000313" key="2">
    <source>
        <dbReference type="EMBL" id="CAG9169348.1"/>
    </source>
</evidence>
<protein>
    <submittedName>
        <fullName evidence="2">D-inositol-3-phosphate glycosyltransferase</fullName>
        <ecNumber evidence="2">2.4.1.250</ecNumber>
    </submittedName>
</protein>
<evidence type="ECO:0000256" key="1">
    <source>
        <dbReference type="ARBA" id="ARBA00022679"/>
    </source>
</evidence>
<dbReference type="Gene3D" id="3.40.50.2000">
    <property type="entry name" value="Glycogen Phosphorylase B"/>
    <property type="match status" value="2"/>
</dbReference>
<dbReference type="PANTHER" id="PTHR46401:SF2">
    <property type="entry name" value="GLYCOSYLTRANSFERASE WBBK-RELATED"/>
    <property type="match status" value="1"/>
</dbReference>
<dbReference type="PANTHER" id="PTHR46401">
    <property type="entry name" value="GLYCOSYLTRANSFERASE WBBK-RELATED"/>
    <property type="match status" value="1"/>
</dbReference>
<dbReference type="EC" id="2.4.1.250" evidence="2"/>
<keyword evidence="2" id="KW-0328">Glycosyltransferase</keyword>
<dbReference type="Pfam" id="PF13692">
    <property type="entry name" value="Glyco_trans_1_4"/>
    <property type="match status" value="1"/>
</dbReference>
<organism evidence="2 3">
    <name type="scientific">Cupriavidus respiraculi</name>
    <dbReference type="NCBI Taxonomy" id="195930"/>
    <lineage>
        <taxon>Bacteria</taxon>
        <taxon>Pseudomonadati</taxon>
        <taxon>Pseudomonadota</taxon>
        <taxon>Betaproteobacteria</taxon>
        <taxon>Burkholderiales</taxon>
        <taxon>Burkholderiaceae</taxon>
        <taxon>Cupriavidus</taxon>
    </lineage>
</organism>
<name>A0ABM8WPJ7_9BURK</name>
<dbReference type="EMBL" id="CAJZAH010000001">
    <property type="protein sequence ID" value="CAG9169348.1"/>
    <property type="molecule type" value="Genomic_DNA"/>
</dbReference>
<evidence type="ECO:0000313" key="3">
    <source>
        <dbReference type="Proteomes" id="UP000721236"/>
    </source>
</evidence>
<comment type="caution">
    <text evidence="2">The sequence shown here is derived from an EMBL/GenBank/DDBJ whole genome shotgun (WGS) entry which is preliminary data.</text>
</comment>
<dbReference type="CDD" id="cd03801">
    <property type="entry name" value="GT4_PimA-like"/>
    <property type="match status" value="1"/>
</dbReference>
<dbReference type="SUPFAM" id="SSF53756">
    <property type="entry name" value="UDP-Glycosyltransferase/glycogen phosphorylase"/>
    <property type="match status" value="1"/>
</dbReference>
<sequence length="381" mass="41821">MKVAFLTTYDTSDPHAWSGSARYILRALRASNLETEVIDKLSAGRALTFYQRVKTVAYRRLLARTYQRERAPSVARRYAHHAERCLRCADCDVVFSPGTLPIACLESDKPIAFWTDACFAGMLGFYPNFSNFCAETVRTGNRLEQQALTRASVAIYSSEWAAATALRHYDVDPAKVKVVPFGANVDCARGSADIEHIARARRGDVCRLLLVGVDWERKGGDTALAVASLLNRQGIATELHVVGCQPPFEPPPFVKLHGFISKASEAGRHQFDALMSGAHFLIVPSRAECFGVVFAEASSFGLPSLATRTGGVCTVVRDGRNGMTFDLDADPQAYCDYIGALMSEPAAYMRLCQTSYGEYAQRLNWGAAGRRVRALLQASCH</sequence>
<reference evidence="2 3" key="1">
    <citation type="submission" date="2021-08" db="EMBL/GenBank/DDBJ databases">
        <authorList>
            <person name="Peeters C."/>
        </authorList>
    </citation>
    <scope>NUCLEOTIDE SEQUENCE [LARGE SCALE GENOMIC DNA]</scope>
    <source>
        <strain evidence="2 3">LMG 21510</strain>
    </source>
</reference>
<gene>
    <name evidence="2" type="primary">mshA_2</name>
    <name evidence="2" type="ORF">LMG21510_01398</name>
</gene>
<dbReference type="RefSeq" id="WP_222204298.1">
    <property type="nucleotide sequence ID" value="NZ_CAJZAH010000001.1"/>
</dbReference>
<keyword evidence="1 2" id="KW-0808">Transferase</keyword>
<dbReference type="Proteomes" id="UP000721236">
    <property type="component" value="Unassembled WGS sequence"/>
</dbReference>
<keyword evidence="3" id="KW-1185">Reference proteome</keyword>
<accession>A0ABM8WPJ7</accession>
<proteinExistence type="predicted"/>